<proteinExistence type="predicted"/>
<evidence type="ECO:0000313" key="2">
    <source>
        <dbReference type="Proteomes" id="UP000789860"/>
    </source>
</evidence>
<dbReference type="Proteomes" id="UP000789860">
    <property type="component" value="Unassembled WGS sequence"/>
</dbReference>
<organism evidence="1 2">
    <name type="scientific">Scutellospora calospora</name>
    <dbReference type="NCBI Taxonomy" id="85575"/>
    <lineage>
        <taxon>Eukaryota</taxon>
        <taxon>Fungi</taxon>
        <taxon>Fungi incertae sedis</taxon>
        <taxon>Mucoromycota</taxon>
        <taxon>Glomeromycotina</taxon>
        <taxon>Glomeromycetes</taxon>
        <taxon>Diversisporales</taxon>
        <taxon>Gigasporaceae</taxon>
        <taxon>Scutellospora</taxon>
    </lineage>
</organism>
<sequence>MSTSKDIEEELQKLKDLHKEIKEISTKSYVQDQVFKELSHIINFEGIKKAFNECCNNGNKINANDIYVYLEKKSNREYVFDIYQIFKNRQIISIDYNEFKHFVDKYYWIFWYDIFGDEYDDLYLLKPFKNDFKWGYLSYETEKNDIIYPRQTSVKIVQGRENSMSGVQGSFTFDVVRRSSNDEVAQIKLFFDIPYDTNVYSRATRFEIIKYTDNDIFKIETAEEWGGYGYSENKYKFTIVDIDVENPIIESKSLKSPVKKDKSKKNKYLVKEKSNCDTLNAHLSLLKIFKTLRHENDDINRLFLSEAEKRYNIWLNLLNDKFNNDDNVDIPVPPIDVCQIWHAHLLSPLKYFKDMKELYKQEYKFPLERIYKFQNENNIEYFKSVKFWEKYSNQPWILNIQNKLPFTSKLVDAVIRQYKFTDKIINYDINHLQAIEKYKKFLLLFKNNKKNLVPTIDINLCWHTHMLYATNYRNFTKKYTGKIINHDDKISKSILFDNFKQTSDIWYKNFNELYIHDNLNSRGWCDGGCILNPNQENELVNKFIRILEVEYKINGPKHPNNERTNGINHLKSYIRSPPYRQTFYNYLYYLRKFISLNNIQNVCNATLVRFDNDVNYYKTLNINAAA</sequence>
<protein>
    <submittedName>
        <fullName evidence="1">884_t:CDS:1</fullName>
    </submittedName>
</protein>
<keyword evidence="2" id="KW-1185">Reference proteome</keyword>
<gene>
    <name evidence="1" type="ORF">SCALOS_LOCUS2233</name>
</gene>
<accession>A0ACA9KK14</accession>
<feature type="non-terminal residue" evidence="1">
    <location>
        <position position="626"/>
    </location>
</feature>
<evidence type="ECO:0000313" key="1">
    <source>
        <dbReference type="EMBL" id="CAG8476161.1"/>
    </source>
</evidence>
<comment type="caution">
    <text evidence="1">The sequence shown here is derived from an EMBL/GenBank/DDBJ whole genome shotgun (WGS) entry which is preliminary data.</text>
</comment>
<name>A0ACA9KK14_9GLOM</name>
<reference evidence="1" key="1">
    <citation type="submission" date="2021-06" db="EMBL/GenBank/DDBJ databases">
        <authorList>
            <person name="Kallberg Y."/>
            <person name="Tangrot J."/>
            <person name="Rosling A."/>
        </authorList>
    </citation>
    <scope>NUCLEOTIDE SEQUENCE</scope>
    <source>
        <strain evidence="1">AU212A</strain>
    </source>
</reference>
<dbReference type="EMBL" id="CAJVPM010001899">
    <property type="protein sequence ID" value="CAG8476161.1"/>
    <property type="molecule type" value="Genomic_DNA"/>
</dbReference>